<dbReference type="InterPro" id="IPR016171">
    <property type="entry name" value="Vanillyl_alc_oxidase_C-sub2"/>
</dbReference>
<keyword evidence="3" id="KW-0560">Oxidoreductase</keyword>
<dbReference type="STRING" id="933852.A0A0C3AXD7"/>
<dbReference type="InterPro" id="IPR007173">
    <property type="entry name" value="ALO_C"/>
</dbReference>
<evidence type="ECO:0000256" key="2">
    <source>
        <dbReference type="ARBA" id="ARBA00013136"/>
    </source>
</evidence>
<dbReference type="InterPro" id="IPR016167">
    <property type="entry name" value="FAD-bd_PCMH_sub1"/>
</dbReference>
<dbReference type="InterPro" id="IPR016166">
    <property type="entry name" value="FAD-bd_PCMH"/>
</dbReference>
<dbReference type="Gene3D" id="3.30.43.10">
    <property type="entry name" value="Uridine Diphospho-n-acetylenolpyruvylglucosamine Reductase, domain 2"/>
    <property type="match status" value="1"/>
</dbReference>
<evidence type="ECO:0000313" key="6">
    <source>
        <dbReference type="EMBL" id="KIM29190.1"/>
    </source>
</evidence>
<dbReference type="GO" id="GO:0016020">
    <property type="term" value="C:membrane"/>
    <property type="evidence" value="ECO:0007669"/>
    <property type="project" value="InterPro"/>
</dbReference>
<dbReference type="GO" id="GO:0071949">
    <property type="term" value="F:FAD binding"/>
    <property type="evidence" value="ECO:0007669"/>
    <property type="project" value="InterPro"/>
</dbReference>
<dbReference type="GO" id="GO:0003885">
    <property type="term" value="F:D-arabinono-1,4-lactone oxidase activity"/>
    <property type="evidence" value="ECO:0007669"/>
    <property type="project" value="UniProtKB-EC"/>
</dbReference>
<dbReference type="PANTHER" id="PTHR43762">
    <property type="entry name" value="L-GULONOLACTONE OXIDASE"/>
    <property type="match status" value="1"/>
</dbReference>
<dbReference type="EC" id="1.1.3.37" evidence="2"/>
<dbReference type="InterPro" id="IPR016169">
    <property type="entry name" value="FAD-bd_PCMH_sub2"/>
</dbReference>
<protein>
    <recommendedName>
        <fullName evidence="2">D-arabinono-1,4-lactone oxidase</fullName>
        <ecNumber evidence="2">1.1.3.37</ecNumber>
    </recommendedName>
    <alternativeName>
        <fullName evidence="4">L-galactono-gamma-lactone oxidase</fullName>
    </alternativeName>
</protein>
<dbReference type="InterPro" id="IPR036318">
    <property type="entry name" value="FAD-bd_PCMH-like_sf"/>
</dbReference>
<dbReference type="Proteomes" id="UP000054097">
    <property type="component" value="Unassembled WGS sequence"/>
</dbReference>
<dbReference type="EMBL" id="KN824289">
    <property type="protein sequence ID" value="KIM29190.1"/>
    <property type="molecule type" value="Genomic_DNA"/>
</dbReference>
<evidence type="ECO:0000256" key="1">
    <source>
        <dbReference type="ARBA" id="ARBA00005083"/>
    </source>
</evidence>
<dbReference type="InterPro" id="IPR006094">
    <property type="entry name" value="Oxid_FAD_bind_N"/>
</dbReference>
<evidence type="ECO:0000256" key="4">
    <source>
        <dbReference type="ARBA" id="ARBA00033418"/>
    </source>
</evidence>
<proteinExistence type="predicted"/>
<dbReference type="Gene3D" id="3.30.465.10">
    <property type="match status" value="1"/>
</dbReference>
<dbReference type="PIRSF" id="PIRSF000136">
    <property type="entry name" value="LGO_GLO"/>
    <property type="match status" value="1"/>
</dbReference>
<feature type="domain" description="FAD-binding PCMH-type" evidence="5">
    <location>
        <begin position="52"/>
        <end position="222"/>
    </location>
</feature>
<dbReference type="UniPathway" id="UPA00771">
    <property type="reaction ID" value="UER00766"/>
</dbReference>
<dbReference type="Gene3D" id="3.30.70.2520">
    <property type="match status" value="1"/>
</dbReference>
<dbReference type="InterPro" id="IPR010031">
    <property type="entry name" value="FAD_lactone_oxidase-like"/>
</dbReference>
<evidence type="ECO:0000259" key="5">
    <source>
        <dbReference type="PROSITE" id="PS51387"/>
    </source>
</evidence>
<evidence type="ECO:0000313" key="7">
    <source>
        <dbReference type="Proteomes" id="UP000054097"/>
    </source>
</evidence>
<dbReference type="HOGENOM" id="CLU_003896_4_1_1"/>
<dbReference type="Pfam" id="PF04030">
    <property type="entry name" value="ALO"/>
    <property type="match status" value="1"/>
</dbReference>
<gene>
    <name evidence="6" type="ORF">M408DRAFT_15946</name>
</gene>
<reference evidence="7" key="2">
    <citation type="submission" date="2015-01" db="EMBL/GenBank/DDBJ databases">
        <title>Evolutionary Origins and Diversification of the Mycorrhizal Mutualists.</title>
        <authorList>
            <consortium name="DOE Joint Genome Institute"/>
            <consortium name="Mycorrhizal Genomics Consortium"/>
            <person name="Kohler A."/>
            <person name="Kuo A."/>
            <person name="Nagy L.G."/>
            <person name="Floudas D."/>
            <person name="Copeland A."/>
            <person name="Barry K.W."/>
            <person name="Cichocki N."/>
            <person name="Veneault-Fourrey C."/>
            <person name="LaButti K."/>
            <person name="Lindquist E.A."/>
            <person name="Lipzen A."/>
            <person name="Lundell T."/>
            <person name="Morin E."/>
            <person name="Murat C."/>
            <person name="Riley R."/>
            <person name="Ohm R."/>
            <person name="Sun H."/>
            <person name="Tunlid A."/>
            <person name="Henrissat B."/>
            <person name="Grigoriev I.V."/>
            <person name="Hibbett D.S."/>
            <person name="Martin F."/>
        </authorList>
    </citation>
    <scope>NUCLEOTIDE SEQUENCE [LARGE SCALE GENOMIC DNA]</scope>
    <source>
        <strain evidence="7">MAFF 305830</strain>
    </source>
</reference>
<dbReference type="Gene3D" id="1.10.45.10">
    <property type="entry name" value="Vanillyl-alcohol Oxidase, Chain A, domain 4"/>
    <property type="match status" value="1"/>
</dbReference>
<reference evidence="6 7" key="1">
    <citation type="submission" date="2014-04" db="EMBL/GenBank/DDBJ databases">
        <authorList>
            <consortium name="DOE Joint Genome Institute"/>
            <person name="Kuo A."/>
            <person name="Zuccaro A."/>
            <person name="Kohler A."/>
            <person name="Nagy L.G."/>
            <person name="Floudas D."/>
            <person name="Copeland A."/>
            <person name="Barry K.W."/>
            <person name="Cichocki N."/>
            <person name="Veneault-Fourrey C."/>
            <person name="LaButti K."/>
            <person name="Lindquist E.A."/>
            <person name="Lipzen A."/>
            <person name="Lundell T."/>
            <person name="Morin E."/>
            <person name="Murat C."/>
            <person name="Sun H."/>
            <person name="Tunlid A."/>
            <person name="Henrissat B."/>
            <person name="Grigoriev I.V."/>
            <person name="Hibbett D.S."/>
            <person name="Martin F."/>
            <person name="Nordberg H.P."/>
            <person name="Cantor M.N."/>
            <person name="Hua S.X."/>
        </authorList>
    </citation>
    <scope>NUCLEOTIDE SEQUENCE [LARGE SCALE GENOMIC DNA]</scope>
    <source>
        <strain evidence="6 7">MAFF 305830</strain>
    </source>
</reference>
<dbReference type="PROSITE" id="PS51387">
    <property type="entry name" value="FAD_PCMH"/>
    <property type="match status" value="1"/>
</dbReference>
<dbReference type="AlphaFoldDB" id="A0A0C3AXD7"/>
<dbReference type="GO" id="GO:0005739">
    <property type="term" value="C:mitochondrion"/>
    <property type="evidence" value="ECO:0007669"/>
    <property type="project" value="TreeGrafter"/>
</dbReference>
<keyword evidence="7" id="KW-1185">Reference proteome</keyword>
<dbReference type="PANTHER" id="PTHR43762:SF1">
    <property type="entry name" value="D-ARABINONO-1,4-LACTONE OXIDASE"/>
    <property type="match status" value="1"/>
</dbReference>
<organism evidence="6 7">
    <name type="scientific">Serendipita vermifera MAFF 305830</name>
    <dbReference type="NCBI Taxonomy" id="933852"/>
    <lineage>
        <taxon>Eukaryota</taxon>
        <taxon>Fungi</taxon>
        <taxon>Dikarya</taxon>
        <taxon>Basidiomycota</taxon>
        <taxon>Agaricomycotina</taxon>
        <taxon>Agaricomycetes</taxon>
        <taxon>Sebacinales</taxon>
        <taxon>Serendipitaceae</taxon>
        <taxon>Serendipita</taxon>
    </lineage>
</organism>
<accession>A0A0C3AXD7</accession>
<name>A0A0C3AXD7_SERVB</name>
<sequence length="497" mass="56919">MTTVPQNHLSSKNAAAADTKNLSTSTLYQLLQNCIVPASSANAKFANWSKTFHCVPLMVFEPSDIDQCRLIFQLARREGKTVRIVGEGLSPSDLACTSDFMLRTNRLNKLRVVDPEKQFVVCDGGIKLEDLERELATHQLALRNLGSISMQAMGGVITTATHGTGIEFKVLGDDVLSLSLLLADGTLVYCSRRENEELFKATLCGMGSTGLVISVQIRVEPAFRLRESQETRPFDDILENLHEIVHQAQHVRLWWYPQNKSVRVCSADRTTEPEQPDVNARGFLPVFLTHHLVEFFLFLARFLPFLAFYIARYVAWMESAPKVVVGESGSILRTDCRFAQHTTEWAIPYERTKECLLYLREWLEQEPYTTDGTYPHFPIELRFSAPDDIWLSPAYGRRTCWIGIIQFKPYGLPVRYQELFRRFETIMTSFSGRPHWAKPHSLGPAQLRPLYPHFDDFVRVVERVDPHGMFRNECVRRHIFGEQGSAVDPRVYKLYRP</sequence>
<evidence type="ECO:0000256" key="3">
    <source>
        <dbReference type="ARBA" id="ARBA00023002"/>
    </source>
</evidence>
<dbReference type="OrthoDB" id="610608at2759"/>
<comment type="pathway">
    <text evidence="1">Cofactor biosynthesis; D-erythroascorbate biosynthesis; dehydro-D-arabinono-1,4-lactone from D-arabinose: step 2/2.</text>
</comment>
<dbReference type="Pfam" id="PF01565">
    <property type="entry name" value="FAD_binding_4"/>
    <property type="match status" value="1"/>
</dbReference>
<dbReference type="SUPFAM" id="SSF56176">
    <property type="entry name" value="FAD-binding/transporter-associated domain-like"/>
    <property type="match status" value="1"/>
</dbReference>